<proteinExistence type="predicted"/>
<keyword evidence="6" id="KW-1185">Reference proteome</keyword>
<dbReference type="EMBL" id="CP041692">
    <property type="protein sequence ID" value="QDP99041.1"/>
    <property type="molecule type" value="Genomic_DNA"/>
</dbReference>
<keyword evidence="3" id="KW-0804">Transcription</keyword>
<feature type="domain" description="HTH gntR-type" evidence="4">
    <location>
        <begin position="12"/>
        <end position="79"/>
    </location>
</feature>
<evidence type="ECO:0000313" key="5">
    <source>
        <dbReference type="EMBL" id="QDP99041.1"/>
    </source>
</evidence>
<dbReference type="SMART" id="SM00866">
    <property type="entry name" value="UTRA"/>
    <property type="match status" value="1"/>
</dbReference>
<dbReference type="SUPFAM" id="SSF64288">
    <property type="entry name" value="Chorismate lyase-like"/>
    <property type="match status" value="1"/>
</dbReference>
<dbReference type="CDD" id="cd07377">
    <property type="entry name" value="WHTH_GntR"/>
    <property type="match status" value="1"/>
</dbReference>
<dbReference type="InterPro" id="IPR028978">
    <property type="entry name" value="Chorismate_lyase_/UTRA_dom_sf"/>
</dbReference>
<reference evidence="5 6" key="1">
    <citation type="submission" date="2019-07" db="EMBL/GenBank/DDBJ databases">
        <title>Microlunatus dokdonensis sp. nov. isolated from the rhizospheric soil of the wild plant Elymus tsukushiensis.</title>
        <authorList>
            <person name="Ghim S.-Y."/>
            <person name="Hwang Y.-J."/>
            <person name="Son J.-S."/>
            <person name="Shin J.-H."/>
        </authorList>
    </citation>
    <scope>NUCLEOTIDE SEQUENCE [LARGE SCALE GENOMIC DNA]</scope>
    <source>
        <strain evidence="5 6">KUDC0627</strain>
    </source>
</reference>
<dbReference type="KEGG" id="mik:FOE78_22940"/>
<dbReference type="InterPro" id="IPR000524">
    <property type="entry name" value="Tscrpt_reg_HTH_GntR"/>
</dbReference>
<dbReference type="InterPro" id="IPR036390">
    <property type="entry name" value="WH_DNA-bd_sf"/>
</dbReference>
<keyword evidence="1" id="KW-0805">Transcription regulation</keyword>
<dbReference type="SUPFAM" id="SSF46785">
    <property type="entry name" value="Winged helix' DNA-binding domain"/>
    <property type="match status" value="1"/>
</dbReference>
<dbReference type="InterPro" id="IPR050679">
    <property type="entry name" value="Bact_HTH_transcr_reg"/>
</dbReference>
<dbReference type="Proteomes" id="UP000319263">
    <property type="component" value="Chromosome"/>
</dbReference>
<gene>
    <name evidence="5" type="ORF">FOE78_22940</name>
</gene>
<keyword evidence="2" id="KW-0238">DNA-binding</keyword>
<evidence type="ECO:0000256" key="1">
    <source>
        <dbReference type="ARBA" id="ARBA00023015"/>
    </source>
</evidence>
<dbReference type="SMART" id="SM00345">
    <property type="entry name" value="HTH_GNTR"/>
    <property type="match status" value="1"/>
</dbReference>
<dbReference type="PANTHER" id="PTHR44846">
    <property type="entry name" value="MANNOSYL-D-GLYCERATE TRANSPORT/METABOLISM SYSTEM REPRESSOR MNGR-RELATED"/>
    <property type="match status" value="1"/>
</dbReference>
<dbReference type="Pfam" id="PF07702">
    <property type="entry name" value="UTRA"/>
    <property type="match status" value="1"/>
</dbReference>
<organism evidence="5 6">
    <name type="scientific">Microlunatus elymi</name>
    <dbReference type="NCBI Taxonomy" id="2596828"/>
    <lineage>
        <taxon>Bacteria</taxon>
        <taxon>Bacillati</taxon>
        <taxon>Actinomycetota</taxon>
        <taxon>Actinomycetes</taxon>
        <taxon>Propionibacteriales</taxon>
        <taxon>Propionibacteriaceae</taxon>
        <taxon>Microlunatus</taxon>
    </lineage>
</organism>
<dbReference type="Pfam" id="PF00392">
    <property type="entry name" value="GntR"/>
    <property type="match status" value="1"/>
</dbReference>
<accession>A0A516Q789</accession>
<dbReference type="InterPro" id="IPR036388">
    <property type="entry name" value="WH-like_DNA-bd_sf"/>
</dbReference>
<evidence type="ECO:0000256" key="3">
    <source>
        <dbReference type="ARBA" id="ARBA00023163"/>
    </source>
</evidence>
<dbReference type="GO" id="GO:0045892">
    <property type="term" value="P:negative regulation of DNA-templated transcription"/>
    <property type="evidence" value="ECO:0007669"/>
    <property type="project" value="TreeGrafter"/>
</dbReference>
<dbReference type="OrthoDB" id="3194402at2"/>
<protein>
    <submittedName>
        <fullName evidence="5">GntR family transcriptional regulator</fullName>
    </submittedName>
</protein>
<dbReference type="InterPro" id="IPR011663">
    <property type="entry name" value="UTRA"/>
</dbReference>
<dbReference type="GO" id="GO:0003700">
    <property type="term" value="F:DNA-binding transcription factor activity"/>
    <property type="evidence" value="ECO:0007669"/>
    <property type="project" value="InterPro"/>
</dbReference>
<name>A0A516Q789_9ACTN</name>
<sequence>MPAGWTSAHPRADRAHDLADRLRGQILAGKLAVGARLDEAVLVRDFEASRNTVREALQLLSQQGLIDRKRGAGTTVASAKYGHGLDRLAGLAETLAGYGTVRNRVLVAESIARLPDQVAAQLEIDPTAGGVRLERLRFINDEPLSYDVSYLTYEVGEPLLAADLAGSDVFALIEQTTGTRLGRAEITVHAAVAEPHVAELLDLPDGAAIFTIERLTRLDDGMAVDSEVLQIRADRFALQAVVHRDHRADPL</sequence>
<dbReference type="PROSITE" id="PS50949">
    <property type="entry name" value="HTH_GNTR"/>
    <property type="match status" value="1"/>
</dbReference>
<evidence type="ECO:0000259" key="4">
    <source>
        <dbReference type="PROSITE" id="PS50949"/>
    </source>
</evidence>
<dbReference type="AlphaFoldDB" id="A0A516Q789"/>
<dbReference type="Gene3D" id="3.40.1410.10">
    <property type="entry name" value="Chorismate lyase-like"/>
    <property type="match status" value="1"/>
</dbReference>
<dbReference type="GO" id="GO:0003677">
    <property type="term" value="F:DNA binding"/>
    <property type="evidence" value="ECO:0007669"/>
    <property type="project" value="UniProtKB-KW"/>
</dbReference>
<evidence type="ECO:0000256" key="2">
    <source>
        <dbReference type="ARBA" id="ARBA00023125"/>
    </source>
</evidence>
<dbReference type="Gene3D" id="1.10.10.10">
    <property type="entry name" value="Winged helix-like DNA-binding domain superfamily/Winged helix DNA-binding domain"/>
    <property type="match status" value="1"/>
</dbReference>
<evidence type="ECO:0000313" key="6">
    <source>
        <dbReference type="Proteomes" id="UP000319263"/>
    </source>
</evidence>
<dbReference type="PANTHER" id="PTHR44846:SF17">
    <property type="entry name" value="GNTR-FAMILY TRANSCRIPTIONAL REGULATOR"/>
    <property type="match status" value="1"/>
</dbReference>